<dbReference type="Proteomes" id="UP000031802">
    <property type="component" value="Unassembled WGS sequence"/>
</dbReference>
<dbReference type="Pfam" id="PF01047">
    <property type="entry name" value="MarR"/>
    <property type="match status" value="1"/>
</dbReference>
<gene>
    <name evidence="2" type="ORF">DI53_3181</name>
</gene>
<dbReference type="InterPro" id="IPR000835">
    <property type="entry name" value="HTH_MarR-typ"/>
</dbReference>
<dbReference type="InterPro" id="IPR036388">
    <property type="entry name" value="WH-like_DNA-bd_sf"/>
</dbReference>
<reference evidence="2 3" key="2">
    <citation type="journal article" date="2015" name="PLoS ONE">
        <title>Whole-Genome Optical Mapping and Finished Genome Sequence of Sphingobacterium deserti sp. nov., a New Species Isolated from the Western Desert of China.</title>
        <authorList>
            <person name="Teng C."/>
            <person name="Zhou Z."/>
            <person name="Molnar I."/>
            <person name="Li X."/>
            <person name="Tang R."/>
            <person name="Chen M."/>
            <person name="Wang L."/>
            <person name="Su S."/>
            <person name="Zhang W."/>
            <person name="Lin M."/>
        </authorList>
    </citation>
    <scope>NUCLEOTIDE SEQUENCE [LARGE SCALE GENOMIC DNA]</scope>
    <source>
        <strain evidence="3">ACCC05744</strain>
    </source>
</reference>
<dbReference type="Gene3D" id="1.10.10.10">
    <property type="entry name" value="Winged helix-like DNA-binding domain superfamily/Winged helix DNA-binding domain"/>
    <property type="match status" value="1"/>
</dbReference>
<evidence type="ECO:0000259" key="1">
    <source>
        <dbReference type="PROSITE" id="PS50995"/>
    </source>
</evidence>
<comment type="caution">
    <text evidence="2">The sequence shown here is derived from an EMBL/GenBank/DDBJ whole genome shotgun (WGS) entry which is preliminary data.</text>
</comment>
<dbReference type="GO" id="GO:0003700">
    <property type="term" value="F:DNA-binding transcription factor activity"/>
    <property type="evidence" value="ECO:0007669"/>
    <property type="project" value="InterPro"/>
</dbReference>
<proteinExistence type="predicted"/>
<dbReference type="PANTHER" id="PTHR33164">
    <property type="entry name" value="TRANSCRIPTIONAL REGULATOR, MARR FAMILY"/>
    <property type="match status" value="1"/>
</dbReference>
<dbReference type="GO" id="GO:0006950">
    <property type="term" value="P:response to stress"/>
    <property type="evidence" value="ECO:0007669"/>
    <property type="project" value="TreeGrafter"/>
</dbReference>
<feature type="domain" description="HTH marR-type" evidence="1">
    <location>
        <begin position="1"/>
        <end position="149"/>
    </location>
</feature>
<dbReference type="OrthoDB" id="763883at2"/>
<evidence type="ECO:0000313" key="3">
    <source>
        <dbReference type="Proteomes" id="UP000031802"/>
    </source>
</evidence>
<organism evidence="2 3">
    <name type="scientific">Sphingobacterium deserti</name>
    <dbReference type="NCBI Taxonomy" id="1229276"/>
    <lineage>
        <taxon>Bacteria</taxon>
        <taxon>Pseudomonadati</taxon>
        <taxon>Bacteroidota</taxon>
        <taxon>Sphingobacteriia</taxon>
        <taxon>Sphingobacteriales</taxon>
        <taxon>Sphingobacteriaceae</taxon>
        <taxon>Sphingobacterium</taxon>
    </lineage>
</organism>
<accession>A0A0B8T5L1</accession>
<dbReference type="PANTHER" id="PTHR33164:SF101">
    <property type="entry name" value="TRANSCRIPTIONAL REPRESSOR MPRA"/>
    <property type="match status" value="1"/>
</dbReference>
<dbReference type="eggNOG" id="COG1846">
    <property type="taxonomic scope" value="Bacteria"/>
</dbReference>
<dbReference type="SUPFAM" id="SSF46785">
    <property type="entry name" value="Winged helix' DNA-binding domain"/>
    <property type="match status" value="1"/>
</dbReference>
<dbReference type="AlphaFoldDB" id="A0A0B8T5L1"/>
<dbReference type="STRING" id="1229276.DI53_3181"/>
<dbReference type="PATRIC" id="fig|1229276.3.peg.3291"/>
<protein>
    <submittedName>
        <fullName evidence="2">Transcriptional regulator</fullName>
    </submittedName>
</protein>
<dbReference type="PROSITE" id="PS50995">
    <property type="entry name" value="HTH_MARR_2"/>
    <property type="match status" value="1"/>
</dbReference>
<sequence>MKIEKELKVKKFTNDWQRATVNVLFTASWLTLILEKRAAKRMITLQQFNALRILRGQYPAPTTNNLIRSRMISNTPDISRLVDRIVTKGLASRAKNKDDKRAVDLFITQKGLDLLDEIEEDMMLTDLLPEHISERDAVKLSALLDALRGDSNDED</sequence>
<keyword evidence="3" id="KW-1185">Reference proteome</keyword>
<reference evidence="3" key="1">
    <citation type="submission" date="2014-04" db="EMBL/GenBank/DDBJ databases">
        <title>Whole-Genome optical mapping and complete genome sequence of Sphingobacterium deserti sp. nov., a new spaces isolated from desert in the west of China.</title>
        <authorList>
            <person name="Teng C."/>
            <person name="Zhou Z."/>
            <person name="Li X."/>
            <person name="Chen M."/>
            <person name="Lin M."/>
            <person name="Wang L."/>
            <person name="Su S."/>
            <person name="Zhang C."/>
            <person name="Zhang W."/>
        </authorList>
    </citation>
    <scope>NUCLEOTIDE SEQUENCE [LARGE SCALE GENOMIC DNA]</scope>
    <source>
        <strain evidence="3">ACCC05744</strain>
    </source>
</reference>
<dbReference type="EMBL" id="JJMU01000061">
    <property type="protein sequence ID" value="KGE12964.1"/>
    <property type="molecule type" value="Genomic_DNA"/>
</dbReference>
<dbReference type="InterPro" id="IPR036390">
    <property type="entry name" value="WH_DNA-bd_sf"/>
</dbReference>
<name>A0A0B8T5L1_9SPHI</name>
<dbReference type="RefSeq" id="WP_037501779.1">
    <property type="nucleotide sequence ID" value="NZ_JJMU01000061.1"/>
</dbReference>
<evidence type="ECO:0000313" key="2">
    <source>
        <dbReference type="EMBL" id="KGE12964.1"/>
    </source>
</evidence>
<dbReference type="InterPro" id="IPR039422">
    <property type="entry name" value="MarR/SlyA-like"/>
</dbReference>
<dbReference type="SMART" id="SM00347">
    <property type="entry name" value="HTH_MARR"/>
    <property type="match status" value="1"/>
</dbReference>